<evidence type="ECO:0000256" key="1">
    <source>
        <dbReference type="ARBA" id="ARBA00010982"/>
    </source>
</evidence>
<dbReference type="SUPFAM" id="SSF53901">
    <property type="entry name" value="Thiolase-like"/>
    <property type="match status" value="2"/>
</dbReference>
<dbReference type="InterPro" id="IPR020616">
    <property type="entry name" value="Thiolase_N"/>
</dbReference>
<dbReference type="NCBIfam" id="TIGR01930">
    <property type="entry name" value="AcCoA-C-Actrans"/>
    <property type="match status" value="1"/>
</dbReference>
<dbReference type="PIRSF" id="PIRSF000429">
    <property type="entry name" value="Ac-CoA_Ac_transf"/>
    <property type="match status" value="1"/>
</dbReference>
<feature type="domain" description="Thiolase N-terminal" evidence="6">
    <location>
        <begin position="7"/>
        <end position="265"/>
    </location>
</feature>
<dbReference type="GO" id="GO:0003985">
    <property type="term" value="F:acetyl-CoA C-acetyltransferase activity"/>
    <property type="evidence" value="ECO:0007669"/>
    <property type="project" value="UniProtKB-EC"/>
</dbReference>
<evidence type="ECO:0000313" key="8">
    <source>
        <dbReference type="EMBL" id="ASP40864.1"/>
    </source>
</evidence>
<name>A0A222FQS8_9GAMM</name>
<keyword evidence="9" id="KW-1185">Reference proteome</keyword>
<feature type="active site" description="Proton acceptor" evidence="4">
    <location>
        <position position="351"/>
    </location>
</feature>
<dbReference type="PANTHER" id="PTHR18919:SF164">
    <property type="entry name" value="ACETYL-COA ACETYLTRANSFERASE"/>
    <property type="match status" value="1"/>
</dbReference>
<feature type="active site" description="Acyl-thioester intermediate" evidence="4">
    <location>
        <position position="91"/>
    </location>
</feature>
<dbReference type="InterPro" id="IPR020617">
    <property type="entry name" value="Thiolase_C"/>
</dbReference>
<evidence type="ECO:0000313" key="9">
    <source>
        <dbReference type="Proteomes" id="UP000202440"/>
    </source>
</evidence>
<dbReference type="GO" id="GO:0044281">
    <property type="term" value="P:small molecule metabolic process"/>
    <property type="evidence" value="ECO:0007669"/>
    <property type="project" value="UniProtKB-ARBA"/>
</dbReference>
<evidence type="ECO:0000259" key="7">
    <source>
        <dbReference type="Pfam" id="PF02803"/>
    </source>
</evidence>
<accession>A0A222FQS8</accession>
<dbReference type="FunFam" id="3.40.47.10:FF:000010">
    <property type="entry name" value="Acetyl-CoA acetyltransferase (Thiolase)"/>
    <property type="match status" value="1"/>
</dbReference>
<dbReference type="PROSITE" id="PS00099">
    <property type="entry name" value="THIOLASE_3"/>
    <property type="match status" value="1"/>
</dbReference>
<dbReference type="Pfam" id="PF00108">
    <property type="entry name" value="Thiolase_N"/>
    <property type="match status" value="1"/>
</dbReference>
<dbReference type="InterPro" id="IPR002155">
    <property type="entry name" value="Thiolase"/>
</dbReference>
<evidence type="ECO:0000256" key="4">
    <source>
        <dbReference type="PIRSR" id="PIRSR000429-1"/>
    </source>
</evidence>
<dbReference type="EC" id="2.3.1.9" evidence="8"/>
<protein>
    <submittedName>
        <fullName evidence="8">Acetyl-CoA acetyltransferase</fullName>
        <ecNumber evidence="8">2.3.1.9</ecNumber>
    </submittedName>
</protein>
<dbReference type="AlphaFoldDB" id="A0A222FQS8"/>
<dbReference type="RefSeq" id="WP_094062016.1">
    <property type="nucleotide sequence ID" value="NZ_CP022530.1"/>
</dbReference>
<keyword evidence="3 5" id="KW-0012">Acyltransferase</keyword>
<feature type="active site" description="Proton acceptor" evidence="4">
    <location>
        <position position="381"/>
    </location>
</feature>
<dbReference type="PANTHER" id="PTHR18919">
    <property type="entry name" value="ACETYL-COA C-ACYLTRANSFERASE"/>
    <property type="match status" value="1"/>
</dbReference>
<dbReference type="Pfam" id="PF02803">
    <property type="entry name" value="Thiolase_C"/>
    <property type="match status" value="1"/>
</dbReference>
<dbReference type="EMBL" id="CP022530">
    <property type="protein sequence ID" value="ASP40864.1"/>
    <property type="molecule type" value="Genomic_DNA"/>
</dbReference>
<evidence type="ECO:0000256" key="5">
    <source>
        <dbReference type="RuleBase" id="RU003557"/>
    </source>
</evidence>
<dbReference type="InterPro" id="IPR020610">
    <property type="entry name" value="Thiolase_AS"/>
</dbReference>
<keyword evidence="2 5" id="KW-0808">Transferase</keyword>
<dbReference type="Gene3D" id="3.40.47.10">
    <property type="match status" value="2"/>
</dbReference>
<sequence length="395" mass="40882">MSNQDAVVIVAGARTPMGGFQGSLASVPATDLGAIAIAEVVKRAGIDAADVQEVIVGNVLPAGLKQGPARQAMRKAGLPDATGATTINKLCGSGMKAAMMAHDAIKAGSVEVAIAGGMESMSNAPYILENARTGYRMGHASAPKDHMFFDGLEDAETGKLMGAFAQDMADQKGYTREQMDEYAIRSLTRAKDAIEKGLNSAEIVPVTVSTRKGDTLVEQDEQPFNANIEKIPSLRPAFKKDGTVTAANASSISDGASALLLMSESAAKAKGLQPLARIVAHSTQSQHPSEFTCAPVGAIKTLLEKTGWSTSDVDLYEINEAFAMVAMMPIDELGLDADKVNIYGGACAQGHPVGSTGSRLLVTLMNALKNTGGQKGVAALCIGGGEATAMAIELL</sequence>
<dbReference type="OrthoDB" id="9764638at2"/>
<gene>
    <name evidence="8" type="ORF">CHH28_07755</name>
</gene>
<organism evidence="8 9">
    <name type="scientific">Bacterioplanes sanyensis</name>
    <dbReference type="NCBI Taxonomy" id="1249553"/>
    <lineage>
        <taxon>Bacteria</taxon>
        <taxon>Pseudomonadati</taxon>
        <taxon>Pseudomonadota</taxon>
        <taxon>Gammaproteobacteria</taxon>
        <taxon>Oceanospirillales</taxon>
        <taxon>Oceanospirillaceae</taxon>
        <taxon>Bacterioplanes</taxon>
    </lineage>
</organism>
<evidence type="ECO:0000256" key="2">
    <source>
        <dbReference type="ARBA" id="ARBA00022679"/>
    </source>
</evidence>
<dbReference type="InterPro" id="IPR016039">
    <property type="entry name" value="Thiolase-like"/>
</dbReference>
<evidence type="ECO:0000256" key="3">
    <source>
        <dbReference type="ARBA" id="ARBA00023315"/>
    </source>
</evidence>
<dbReference type="Proteomes" id="UP000202440">
    <property type="component" value="Chromosome"/>
</dbReference>
<evidence type="ECO:0000259" key="6">
    <source>
        <dbReference type="Pfam" id="PF00108"/>
    </source>
</evidence>
<proteinExistence type="inferred from homology"/>
<comment type="similarity">
    <text evidence="1 5">Belongs to the thiolase-like superfamily. Thiolase family.</text>
</comment>
<dbReference type="CDD" id="cd00751">
    <property type="entry name" value="thiolase"/>
    <property type="match status" value="1"/>
</dbReference>
<dbReference type="KEGG" id="bsan:CHH28_07755"/>
<feature type="domain" description="Thiolase C-terminal" evidence="7">
    <location>
        <begin position="272"/>
        <end position="393"/>
    </location>
</feature>
<reference evidence="8 9" key="1">
    <citation type="submission" date="2017-07" db="EMBL/GenBank/DDBJ databases">
        <title>Annotated genome sequence of Bacterioplanes sanyensis isolated from Red Sea.</title>
        <authorList>
            <person name="Rehman Z.U."/>
        </authorList>
    </citation>
    <scope>NUCLEOTIDE SEQUENCE [LARGE SCALE GENOMIC DNA]</scope>
    <source>
        <strain evidence="8 9">NV9</strain>
    </source>
</reference>